<proteinExistence type="predicted"/>
<evidence type="ECO:0008006" key="6">
    <source>
        <dbReference type="Google" id="ProtNLM"/>
    </source>
</evidence>
<dbReference type="EMBL" id="CAJNOQ010050238">
    <property type="protein sequence ID" value="CAF1648200.1"/>
    <property type="molecule type" value="Genomic_DNA"/>
</dbReference>
<evidence type="ECO:0000313" key="4">
    <source>
        <dbReference type="EMBL" id="CAF4571208.1"/>
    </source>
</evidence>
<dbReference type="AlphaFoldDB" id="A0A816EN67"/>
<dbReference type="Proteomes" id="UP000681722">
    <property type="component" value="Unassembled WGS sequence"/>
</dbReference>
<reference evidence="2" key="1">
    <citation type="submission" date="2021-02" db="EMBL/GenBank/DDBJ databases">
        <authorList>
            <person name="Nowell W R."/>
        </authorList>
    </citation>
    <scope>NUCLEOTIDE SEQUENCE</scope>
</reference>
<dbReference type="Proteomes" id="UP000682733">
    <property type="component" value="Unassembled WGS sequence"/>
</dbReference>
<comment type="caution">
    <text evidence="2">The sequence shown here is derived from an EMBL/GenBank/DDBJ whole genome shotgun (WGS) entry which is preliminary data.</text>
</comment>
<evidence type="ECO:0000313" key="2">
    <source>
        <dbReference type="EMBL" id="CAF1648200.1"/>
    </source>
</evidence>
<dbReference type="EMBL" id="CAJOBA010057565">
    <property type="protein sequence ID" value="CAF4301297.1"/>
    <property type="molecule type" value="Genomic_DNA"/>
</dbReference>
<gene>
    <name evidence="2" type="ORF">GPM918_LOCUS45356</name>
    <name evidence="1" type="ORF">OVA965_LOCUS37490</name>
    <name evidence="4" type="ORF">SRO942_LOCUS47777</name>
    <name evidence="3" type="ORF">TMI583_LOCUS38571</name>
</gene>
<dbReference type="Proteomes" id="UP000677228">
    <property type="component" value="Unassembled WGS sequence"/>
</dbReference>
<accession>A0A816EN67</accession>
<evidence type="ECO:0000313" key="3">
    <source>
        <dbReference type="EMBL" id="CAF4301297.1"/>
    </source>
</evidence>
<evidence type="ECO:0000313" key="5">
    <source>
        <dbReference type="Proteomes" id="UP000663829"/>
    </source>
</evidence>
<sequence length="316" mass="37102">MSDRITDQTTNNDQIVQYLLRKTLEERTPRFYGRTDEDITNWVKTVTTEFMLAKCPDHEKLEWIPSFLREEALEWYVKHIDQIDSWEKFCDQIQEKHSLVETQPCESKPAAVVPINTHSFHPQHYQINYDEYVPTIQLNIKRSTMMIVKYEELQWPAEKGTWLEYTVKQQRERFRKTKMNDCEVLNKLINSDTLLSLSADTETNDDQQLQNGVIGPMHKGRRLLLPKLHGTMKELGFKMELQPTSLSSFQFAPFNDNLSSSQSLSFRNNTTTGKRLLVAIIADIYEVLDHASRLLACHKMVQTADNRDRLWQFMVP</sequence>
<dbReference type="Proteomes" id="UP000663829">
    <property type="component" value="Unassembled WGS sequence"/>
</dbReference>
<evidence type="ECO:0000313" key="1">
    <source>
        <dbReference type="EMBL" id="CAF1513820.1"/>
    </source>
</evidence>
<name>A0A816EN67_9BILA</name>
<dbReference type="EMBL" id="CAJNOK010035486">
    <property type="protein sequence ID" value="CAF1513820.1"/>
    <property type="molecule type" value="Genomic_DNA"/>
</dbReference>
<keyword evidence="5" id="KW-1185">Reference proteome</keyword>
<organism evidence="2 5">
    <name type="scientific">Didymodactylos carnosus</name>
    <dbReference type="NCBI Taxonomy" id="1234261"/>
    <lineage>
        <taxon>Eukaryota</taxon>
        <taxon>Metazoa</taxon>
        <taxon>Spiralia</taxon>
        <taxon>Gnathifera</taxon>
        <taxon>Rotifera</taxon>
        <taxon>Eurotatoria</taxon>
        <taxon>Bdelloidea</taxon>
        <taxon>Philodinida</taxon>
        <taxon>Philodinidae</taxon>
        <taxon>Didymodactylos</taxon>
    </lineage>
</organism>
<dbReference type="EMBL" id="CAJOBC010120327">
    <property type="protein sequence ID" value="CAF4571208.1"/>
    <property type="molecule type" value="Genomic_DNA"/>
</dbReference>
<protein>
    <recommendedName>
        <fullName evidence="6">Retrotransposon gag domain-containing protein</fullName>
    </recommendedName>
</protein>